<evidence type="ECO:0000313" key="3">
    <source>
        <dbReference type="Proteomes" id="UP000683925"/>
    </source>
</evidence>
<accession>A0A8S1SDI8</accession>
<dbReference type="OrthoDB" id="299183at2759"/>
<feature type="compositionally biased region" description="Low complexity" evidence="1">
    <location>
        <begin position="244"/>
        <end position="260"/>
    </location>
</feature>
<sequence length="317" mass="36335">MDQVCQLLRNQTRNIQNIEGNKESLSYRRINSPGLPNSSLRSSCKGDKKRLEIGLITDRKLSESPNFDRMFSTGNFKLQQQKNSVVDIPQPQSQVPKMEPPVKRNLKMIEKLESDKLCLKIYISEEDQNQLIFTGISKEKLQSPKQNKKALIKNLQQLFQKGIKDQNKYMKLESLEKHVNLENPQYYGLVKNNNNNSSGRVITQNNESKSNLDRSLSISTIQEYKSNTSSKINKDIEALEFGTNKQKNQQQNHSNSKFQKAQPLGSYNLTINLKQKQKDSKTSSQNKKGPSPSFSQQRNSQQKCINKMKSNAKSLHV</sequence>
<gene>
    <name evidence="2" type="ORF">POCTA_138.1.T0080409</name>
</gene>
<dbReference type="OMA" id="SQQKCIN"/>
<keyword evidence="3" id="KW-1185">Reference proteome</keyword>
<feature type="region of interest" description="Disordered" evidence="1">
    <location>
        <begin position="244"/>
        <end position="317"/>
    </location>
</feature>
<protein>
    <submittedName>
        <fullName evidence="2">Uncharacterized protein</fullName>
    </submittedName>
</protein>
<evidence type="ECO:0000313" key="2">
    <source>
        <dbReference type="EMBL" id="CAD8137487.1"/>
    </source>
</evidence>
<comment type="caution">
    <text evidence="2">The sequence shown here is derived from an EMBL/GenBank/DDBJ whole genome shotgun (WGS) entry which is preliminary data.</text>
</comment>
<name>A0A8S1SDI8_PAROT</name>
<feature type="compositionally biased region" description="Polar residues" evidence="1">
    <location>
        <begin position="292"/>
        <end position="317"/>
    </location>
</feature>
<evidence type="ECO:0000256" key="1">
    <source>
        <dbReference type="SAM" id="MobiDB-lite"/>
    </source>
</evidence>
<organism evidence="2 3">
    <name type="scientific">Paramecium octaurelia</name>
    <dbReference type="NCBI Taxonomy" id="43137"/>
    <lineage>
        <taxon>Eukaryota</taxon>
        <taxon>Sar</taxon>
        <taxon>Alveolata</taxon>
        <taxon>Ciliophora</taxon>
        <taxon>Intramacronucleata</taxon>
        <taxon>Oligohymenophorea</taxon>
        <taxon>Peniculida</taxon>
        <taxon>Parameciidae</taxon>
        <taxon>Paramecium</taxon>
    </lineage>
</organism>
<reference evidence="2" key="1">
    <citation type="submission" date="2021-01" db="EMBL/GenBank/DDBJ databases">
        <authorList>
            <consortium name="Genoscope - CEA"/>
            <person name="William W."/>
        </authorList>
    </citation>
    <scope>NUCLEOTIDE SEQUENCE</scope>
</reference>
<dbReference type="AlphaFoldDB" id="A0A8S1SDI8"/>
<dbReference type="EMBL" id="CAJJDP010000007">
    <property type="protein sequence ID" value="CAD8137487.1"/>
    <property type="molecule type" value="Genomic_DNA"/>
</dbReference>
<proteinExistence type="predicted"/>
<dbReference type="Proteomes" id="UP000683925">
    <property type="component" value="Unassembled WGS sequence"/>
</dbReference>